<evidence type="ECO:0000313" key="6">
    <source>
        <dbReference type="Proteomes" id="UP000543419"/>
    </source>
</evidence>
<proteinExistence type="inferred from homology"/>
<organism evidence="5 6">
    <name type="scientific">Bifidobacterium olomucense</name>
    <dbReference type="NCBI Taxonomy" id="2675324"/>
    <lineage>
        <taxon>Bacteria</taxon>
        <taxon>Bacillati</taxon>
        <taxon>Actinomycetota</taxon>
        <taxon>Actinomycetes</taxon>
        <taxon>Bifidobacteriales</taxon>
        <taxon>Bifidobacteriaceae</taxon>
        <taxon>Bifidobacterium</taxon>
    </lineage>
</organism>
<dbReference type="Proteomes" id="UP000543419">
    <property type="component" value="Unassembled WGS sequence"/>
</dbReference>
<gene>
    <name evidence="5" type="ORF">G1C97_2197</name>
</gene>
<reference evidence="5 6" key="1">
    <citation type="submission" date="2020-02" db="EMBL/GenBank/DDBJ databases">
        <title>Characterization of phylogenetic diversity of novel bifidobacterial species isolated in Czech ZOOs.</title>
        <authorList>
            <person name="Lugli G.A."/>
            <person name="Vera N.B."/>
            <person name="Ventura M."/>
        </authorList>
    </citation>
    <scope>NUCLEOTIDE SEQUENCE [LARGE SCALE GENOMIC DNA]</scope>
    <source>
        <strain evidence="5 6">DSM 109959</strain>
    </source>
</reference>
<comment type="similarity">
    <text evidence="1">Belongs to the AB hydrolase superfamily. AB hydrolase 2 family.</text>
</comment>
<feature type="region of interest" description="Disordered" evidence="3">
    <location>
        <begin position="1"/>
        <end position="38"/>
    </location>
</feature>
<evidence type="ECO:0000259" key="4">
    <source>
        <dbReference type="Pfam" id="PF02230"/>
    </source>
</evidence>
<dbReference type="PANTHER" id="PTHR10655:SF17">
    <property type="entry name" value="LYSOPHOSPHOLIPASE-LIKE PROTEIN 1"/>
    <property type="match status" value="1"/>
</dbReference>
<evidence type="ECO:0000256" key="3">
    <source>
        <dbReference type="SAM" id="MobiDB-lite"/>
    </source>
</evidence>
<dbReference type="Gene3D" id="3.40.50.1820">
    <property type="entry name" value="alpha/beta hydrolase"/>
    <property type="match status" value="1"/>
</dbReference>
<dbReference type="EMBL" id="JAAIIG010000016">
    <property type="protein sequence ID" value="NMM99239.1"/>
    <property type="molecule type" value="Genomic_DNA"/>
</dbReference>
<dbReference type="PANTHER" id="PTHR10655">
    <property type="entry name" value="LYSOPHOSPHOLIPASE-RELATED"/>
    <property type="match status" value="1"/>
</dbReference>
<dbReference type="InterPro" id="IPR003140">
    <property type="entry name" value="PLipase/COase/thioEstase"/>
</dbReference>
<evidence type="ECO:0000256" key="1">
    <source>
        <dbReference type="ARBA" id="ARBA00006499"/>
    </source>
</evidence>
<dbReference type="AlphaFoldDB" id="A0A7Y0EZH9"/>
<dbReference type="InterPro" id="IPR029058">
    <property type="entry name" value="AB_hydrolase_fold"/>
</dbReference>
<keyword evidence="6" id="KW-1185">Reference proteome</keyword>
<comment type="caution">
    <text evidence="5">The sequence shown here is derived from an EMBL/GenBank/DDBJ whole genome shotgun (WGS) entry which is preliminary data.</text>
</comment>
<feature type="domain" description="Phospholipase/carboxylesterase/thioesterase" evidence="4">
    <location>
        <begin position="128"/>
        <end position="251"/>
    </location>
</feature>
<dbReference type="RefSeq" id="WP_169241798.1">
    <property type="nucleotide sequence ID" value="NZ_JAAIIG010000016.1"/>
</dbReference>
<protein>
    <submittedName>
        <fullName evidence="5">Esterase</fullName>
    </submittedName>
</protein>
<dbReference type="SUPFAM" id="SSF53474">
    <property type="entry name" value="alpha/beta-Hydrolases"/>
    <property type="match status" value="1"/>
</dbReference>
<accession>A0A7Y0EZH9</accession>
<evidence type="ECO:0000313" key="5">
    <source>
        <dbReference type="EMBL" id="NMM99239.1"/>
    </source>
</evidence>
<evidence type="ECO:0000256" key="2">
    <source>
        <dbReference type="ARBA" id="ARBA00022801"/>
    </source>
</evidence>
<keyword evidence="2" id="KW-0378">Hydrolase</keyword>
<feature type="compositionally biased region" description="Polar residues" evidence="3">
    <location>
        <begin position="1"/>
        <end position="19"/>
    </location>
</feature>
<name>A0A7Y0EZH9_9BIFI</name>
<dbReference type="InterPro" id="IPR050565">
    <property type="entry name" value="LYPA1-2/EST-like"/>
</dbReference>
<dbReference type="GO" id="GO:0016787">
    <property type="term" value="F:hydrolase activity"/>
    <property type="evidence" value="ECO:0007669"/>
    <property type="project" value="UniProtKB-KW"/>
</dbReference>
<sequence>MSEATNSTHPARGRASTTVPGHFGDPLTVEHVTTSRGGFDQHPTHPMFLCLHGWGSNEDDMADIMRLIAPYNDFVSLRGPLTLAEPDAGDAAGTAAGTARDPGNYAWLHDALPIGEDLDHDAYAAALAVDQWVSANIPADRPVVPLGFSQGGLVAVHLLRINPERYRAVISLSGFNAPGQVPGTAPADDRLADFDIPVFYAYGKLDGVIPKYELFAAAAWLEEHTWLKTKSYHGLDHNVSLEEFADLRQWLLDNDITSGVL</sequence>
<dbReference type="Pfam" id="PF02230">
    <property type="entry name" value="Abhydrolase_2"/>
    <property type="match status" value="1"/>
</dbReference>